<dbReference type="Pfam" id="PF13469">
    <property type="entry name" value="Sulfotransfer_3"/>
    <property type="match status" value="1"/>
</dbReference>
<dbReference type="Gene3D" id="1.25.40.10">
    <property type="entry name" value="Tetratricopeptide repeat domain"/>
    <property type="match status" value="1"/>
</dbReference>
<gene>
    <name evidence="2" type="ORF">GCM10017083_55280</name>
</gene>
<dbReference type="RefSeq" id="WP_189995887.1">
    <property type="nucleotide sequence ID" value="NZ_BMZS01000018.1"/>
</dbReference>
<comment type="caution">
    <text evidence="2">The sequence shown here is derived from an EMBL/GenBank/DDBJ whole genome shotgun (WGS) entry which is preliminary data.</text>
</comment>
<reference evidence="2" key="2">
    <citation type="submission" date="2020-09" db="EMBL/GenBank/DDBJ databases">
        <authorList>
            <person name="Sun Q."/>
            <person name="Kim S."/>
        </authorList>
    </citation>
    <scope>NUCLEOTIDE SEQUENCE</scope>
    <source>
        <strain evidence="2">KCTC 42651</strain>
    </source>
</reference>
<dbReference type="Gene3D" id="3.40.50.300">
    <property type="entry name" value="P-loop containing nucleotide triphosphate hydrolases"/>
    <property type="match status" value="1"/>
</dbReference>
<dbReference type="AlphaFoldDB" id="A0A918XYJ9"/>
<dbReference type="EMBL" id="BMZS01000018">
    <property type="protein sequence ID" value="GHD64057.1"/>
    <property type="molecule type" value="Genomic_DNA"/>
</dbReference>
<dbReference type="InterPro" id="IPR027417">
    <property type="entry name" value="P-loop_NTPase"/>
</dbReference>
<dbReference type="Proteomes" id="UP000630353">
    <property type="component" value="Unassembled WGS sequence"/>
</dbReference>
<dbReference type="PANTHER" id="PTHR12788:SF10">
    <property type="entry name" value="PROTEIN-TYROSINE SULFOTRANSFERASE"/>
    <property type="match status" value="1"/>
</dbReference>
<evidence type="ECO:0000313" key="3">
    <source>
        <dbReference type="Proteomes" id="UP000630353"/>
    </source>
</evidence>
<name>A0A918XYJ9_9PROT</name>
<reference evidence="2" key="1">
    <citation type="journal article" date="2014" name="Int. J. Syst. Evol. Microbiol.">
        <title>Complete genome sequence of Corynebacterium casei LMG S-19264T (=DSM 44701T), isolated from a smear-ripened cheese.</title>
        <authorList>
            <consortium name="US DOE Joint Genome Institute (JGI-PGF)"/>
            <person name="Walter F."/>
            <person name="Albersmeier A."/>
            <person name="Kalinowski J."/>
            <person name="Ruckert C."/>
        </authorList>
    </citation>
    <scope>NUCLEOTIDE SEQUENCE</scope>
    <source>
        <strain evidence="2">KCTC 42651</strain>
    </source>
</reference>
<accession>A0A918XYJ9</accession>
<sequence length="519" mass="56578">MVRLTSVGQAVSYVLQALKRGDADRACGVADRLVRLAPGAAAAWDVFAFAFHDRQPDRALAAARRALALDPTCTLAAQALALHEAPADPQRAVCRLARGLVARPAMVTLWILLTRILWPLPMRSPFAAPERRAVLLDPGVADGWLGVGHWNQAAGERDTAVHAYLRAGILAPDSVLPLYHLGMAAPDRVPEHAVRAVKHRFAGGAMDGFAAELAAFALANHYDAIGDEDAAFGWLQTGNGERRKRVPPEMDLNRAVLQATLEASPPRRRATAVAAGGAAAPIFIIGLPGSGTTLVESMLSMHSEVASGGELPFVDRLAKSLAGFPTGHLDLDDDRLDDMAARYVASVRETVDLPGCFFTDKMPNNFMHVGLIRSLFPAAPIIHLARDPMAVGWSQFRRRFETGQTYSSSLEDIAEFIAIHDRYMAHWNRLWPGGVLDVRYEALIADPEAGIRRMLDHAGLPWDPACLDYARADHRVATASATAVRGGLDKRRIEDWRRYARHLEPLRRALLRHGVPIGE</sequence>
<dbReference type="InterPro" id="IPR026634">
    <property type="entry name" value="TPST-like"/>
</dbReference>
<dbReference type="InterPro" id="IPR011990">
    <property type="entry name" value="TPR-like_helical_dom_sf"/>
</dbReference>
<keyword evidence="1" id="KW-0808">Transferase</keyword>
<evidence type="ECO:0008006" key="4">
    <source>
        <dbReference type="Google" id="ProtNLM"/>
    </source>
</evidence>
<evidence type="ECO:0000256" key="1">
    <source>
        <dbReference type="ARBA" id="ARBA00022679"/>
    </source>
</evidence>
<organism evidence="2 3">
    <name type="scientific">Thalassobaculum fulvum</name>
    <dbReference type="NCBI Taxonomy" id="1633335"/>
    <lineage>
        <taxon>Bacteria</taxon>
        <taxon>Pseudomonadati</taxon>
        <taxon>Pseudomonadota</taxon>
        <taxon>Alphaproteobacteria</taxon>
        <taxon>Rhodospirillales</taxon>
        <taxon>Thalassobaculaceae</taxon>
        <taxon>Thalassobaculum</taxon>
    </lineage>
</organism>
<dbReference type="SUPFAM" id="SSF52540">
    <property type="entry name" value="P-loop containing nucleoside triphosphate hydrolases"/>
    <property type="match status" value="1"/>
</dbReference>
<dbReference type="SUPFAM" id="SSF48452">
    <property type="entry name" value="TPR-like"/>
    <property type="match status" value="1"/>
</dbReference>
<dbReference type="PANTHER" id="PTHR12788">
    <property type="entry name" value="PROTEIN-TYROSINE SULFOTRANSFERASE 2"/>
    <property type="match status" value="1"/>
</dbReference>
<dbReference type="GO" id="GO:0008476">
    <property type="term" value="F:protein-tyrosine sulfotransferase activity"/>
    <property type="evidence" value="ECO:0007669"/>
    <property type="project" value="InterPro"/>
</dbReference>
<proteinExistence type="predicted"/>
<protein>
    <recommendedName>
        <fullName evidence="4">Sulfotransferase family protein</fullName>
    </recommendedName>
</protein>
<evidence type="ECO:0000313" key="2">
    <source>
        <dbReference type="EMBL" id="GHD64057.1"/>
    </source>
</evidence>
<keyword evidence="3" id="KW-1185">Reference proteome</keyword>